<dbReference type="RefSeq" id="WP_169507005.1">
    <property type="nucleotide sequence ID" value="NZ_JABBPN010000035.1"/>
</dbReference>
<dbReference type="EMBL" id="JABBPN010000035">
    <property type="protein sequence ID" value="NMO98234.1"/>
    <property type="molecule type" value="Genomic_DNA"/>
</dbReference>
<evidence type="ECO:0000256" key="2">
    <source>
        <dbReference type="SAM" id="Phobius"/>
    </source>
</evidence>
<feature type="transmembrane region" description="Helical" evidence="2">
    <location>
        <begin position="138"/>
        <end position="161"/>
    </location>
</feature>
<comment type="caution">
    <text evidence="4">The sequence shown here is derived from an EMBL/GenBank/DDBJ whole genome shotgun (WGS) entry which is preliminary data.</text>
</comment>
<keyword evidence="2" id="KW-1133">Transmembrane helix</keyword>
<organism evidence="4 5">
    <name type="scientific">Paenibacillus lemnae</name>
    <dbReference type="NCBI Taxonomy" id="1330551"/>
    <lineage>
        <taxon>Bacteria</taxon>
        <taxon>Bacillati</taxon>
        <taxon>Bacillota</taxon>
        <taxon>Bacilli</taxon>
        <taxon>Bacillales</taxon>
        <taxon>Paenibacillaceae</taxon>
        <taxon>Paenibacillus</taxon>
    </lineage>
</organism>
<gene>
    <name evidence="4" type="ORF">HII30_21005</name>
</gene>
<proteinExistence type="inferred from homology"/>
<keyword evidence="2" id="KW-0812">Transmembrane</keyword>
<feature type="transmembrane region" description="Helical" evidence="2">
    <location>
        <begin position="173"/>
        <end position="192"/>
    </location>
</feature>
<dbReference type="PANTHER" id="PTHR42709">
    <property type="entry name" value="ALKALINE PHOSPHATASE LIKE PROTEIN"/>
    <property type="match status" value="1"/>
</dbReference>
<evidence type="ECO:0000313" key="4">
    <source>
        <dbReference type="EMBL" id="NMO98234.1"/>
    </source>
</evidence>
<feature type="transmembrane region" description="Helical" evidence="2">
    <location>
        <begin position="12"/>
        <end position="32"/>
    </location>
</feature>
<feature type="domain" description="VTT" evidence="3">
    <location>
        <begin position="32"/>
        <end position="157"/>
    </location>
</feature>
<evidence type="ECO:0000256" key="1">
    <source>
        <dbReference type="ARBA" id="ARBA00010792"/>
    </source>
</evidence>
<name>A0A848MFN7_PAELE</name>
<evidence type="ECO:0000259" key="3">
    <source>
        <dbReference type="Pfam" id="PF09335"/>
    </source>
</evidence>
<protein>
    <submittedName>
        <fullName evidence="4">DedA family protein</fullName>
    </submittedName>
</protein>
<dbReference type="PANTHER" id="PTHR42709:SF8">
    <property type="entry name" value="UNDECAPRENYL PHOSPHATE TRANSPORTER A"/>
    <property type="match status" value="1"/>
</dbReference>
<sequence length="206" mass="23576">MEWMYNLIAQLFEWIQSLGYLGIMLGLMMEVIPSEIVLAYGGYLVSDGRISFWGALLFGTAGGVIAQLMVYGVGRYGGRPFLERYGKYILIHKKHIDYAEDWFRKYGTGVIFTARFVPIVRHAISIPAGITKMNVWRFTLLTTLAVIPWTALFLYLGLILGDQWELIDEKAAPYLREILLGALAILIFYFIIKWMKLKKGRANHGR</sequence>
<dbReference type="Proteomes" id="UP000565468">
    <property type="component" value="Unassembled WGS sequence"/>
</dbReference>
<dbReference type="AlphaFoldDB" id="A0A848MFN7"/>
<dbReference type="Pfam" id="PF09335">
    <property type="entry name" value="VTT_dom"/>
    <property type="match status" value="1"/>
</dbReference>
<dbReference type="InterPro" id="IPR032816">
    <property type="entry name" value="VTT_dom"/>
</dbReference>
<feature type="transmembrane region" description="Helical" evidence="2">
    <location>
        <begin position="52"/>
        <end position="74"/>
    </location>
</feature>
<comment type="similarity">
    <text evidence="1">Belongs to the DedA family.</text>
</comment>
<keyword evidence="5" id="KW-1185">Reference proteome</keyword>
<keyword evidence="2" id="KW-0472">Membrane</keyword>
<dbReference type="InterPro" id="IPR051311">
    <property type="entry name" value="DedA_domain"/>
</dbReference>
<evidence type="ECO:0000313" key="5">
    <source>
        <dbReference type="Proteomes" id="UP000565468"/>
    </source>
</evidence>
<dbReference type="GO" id="GO:0005886">
    <property type="term" value="C:plasma membrane"/>
    <property type="evidence" value="ECO:0007669"/>
    <property type="project" value="TreeGrafter"/>
</dbReference>
<accession>A0A848MFN7</accession>
<reference evidence="4 5" key="1">
    <citation type="submission" date="2020-04" db="EMBL/GenBank/DDBJ databases">
        <title>Paenibacillus algicola sp. nov., a novel marine bacterium producing alginate lyase.</title>
        <authorList>
            <person name="Huang H."/>
        </authorList>
    </citation>
    <scope>NUCLEOTIDE SEQUENCE [LARGE SCALE GENOMIC DNA]</scope>
    <source>
        <strain evidence="4 5">L7-75</strain>
    </source>
</reference>